<feature type="domain" description="BPL/LPL catalytic" evidence="3">
    <location>
        <begin position="72"/>
        <end position="257"/>
    </location>
</feature>
<dbReference type="InterPro" id="IPR045864">
    <property type="entry name" value="aa-tRNA-synth_II/BPL/LPL"/>
</dbReference>
<dbReference type="EMBL" id="BT076268">
    <property type="protein sequence ID" value="ACO10692.1"/>
    <property type="molecule type" value="mRNA"/>
</dbReference>
<dbReference type="Pfam" id="PF21948">
    <property type="entry name" value="LplA-B_cat"/>
    <property type="match status" value="1"/>
</dbReference>
<protein>
    <submittedName>
        <fullName evidence="4">Lipoyltransferase 1, mitochondrial</fullName>
    </submittedName>
</protein>
<dbReference type="InterPro" id="IPR004562">
    <property type="entry name" value="LipoylTrfase_LipoateP_Ligase"/>
</dbReference>
<keyword evidence="4" id="KW-0808">Transferase</keyword>
<comment type="similarity">
    <text evidence="2">Belongs to the LplA family.</text>
</comment>
<dbReference type="Gene3D" id="3.30.390.50">
    <property type="entry name" value="CO dehydrogenase flavoprotein, C-terminal domain"/>
    <property type="match status" value="1"/>
</dbReference>
<dbReference type="SUPFAM" id="SSF55681">
    <property type="entry name" value="Class II aaRS and biotin synthetases"/>
    <property type="match status" value="1"/>
</dbReference>
<dbReference type="PANTHER" id="PTHR12561:SF3">
    <property type="entry name" value="LIPOYLTRANSFERASE 1, MITOCHONDRIAL"/>
    <property type="match status" value="1"/>
</dbReference>
<evidence type="ECO:0000256" key="2">
    <source>
        <dbReference type="ARBA" id="ARBA00008242"/>
    </source>
</evidence>
<dbReference type="GO" id="GO:0009249">
    <property type="term" value="P:protein lipoylation"/>
    <property type="evidence" value="ECO:0007669"/>
    <property type="project" value="InterPro"/>
</dbReference>
<dbReference type="PROSITE" id="PS51733">
    <property type="entry name" value="BPL_LPL_CATALYTIC"/>
    <property type="match status" value="1"/>
</dbReference>
<evidence type="ECO:0000313" key="4">
    <source>
        <dbReference type="EMBL" id="ACO10692.1"/>
    </source>
</evidence>
<evidence type="ECO:0000256" key="1">
    <source>
        <dbReference type="ARBA" id="ARBA00005085"/>
    </source>
</evidence>
<dbReference type="InterPro" id="IPR004143">
    <property type="entry name" value="BPL_LPL_catalytic"/>
</dbReference>
<reference evidence="4" key="1">
    <citation type="submission" date="2009-03" db="EMBL/GenBank/DDBJ databases">
        <title>Caligus rogercresseyi ESTs and full-length cDNAs.</title>
        <authorList>
            <person name="Yasuike M."/>
            <person name="von Schalburg K."/>
            <person name="Cooper G."/>
            <person name="Leong J."/>
            <person name="Jones S.R.M."/>
            <person name="Koop B.F."/>
        </authorList>
    </citation>
    <scope>NUCLEOTIDE SEQUENCE</scope>
    <source>
        <tissue evidence="4">Whole body</tissue>
    </source>
</reference>
<comment type="pathway">
    <text evidence="1">Protein modification; protein lipoylation via exogenous pathway; protein N(6)-(lipoyl)lysine from lipoate: step 2/2.</text>
</comment>
<proteinExistence type="evidence at transcript level"/>
<dbReference type="GO" id="GO:0005739">
    <property type="term" value="C:mitochondrion"/>
    <property type="evidence" value="ECO:0007669"/>
    <property type="project" value="TreeGrafter"/>
</dbReference>
<sequence length="398" mass="45090">MLFSGMRLLASAHHSPKLNAWIKRSWSWKGNGNEEEGGSKMLDPLREVFISQSNDIFSNLALEDWLYRHHDFQHKHLLLLWRNSPCVVVGRHQNPWVEANVPFLRGNDIDLARRNSGGGTVFHDLGNINCTFFTHRDQYRRRYNLEIICSAIQRLTNLDVAINSREDIVLNSETKISGTAAKLGRCSAYHHCTVLVDVNAAVLHESLNSKASNVESRATQSVRVPVQNIKEAYPSVTTDKLLESIGWEFLRTDINGDDQGISNSKNRGFHLVRPDNDWYKGIDDIKKELQGYNWVFGKTPKFKIKKPFELPDSLIPGVSGMEPSVEFELIVDKGVVSDVKVVLPKGMLDPDYDLAGILYGRPFTLNLLDEVRRSLDSVPDQKRHFIIDCLEESVLGVA</sequence>
<accession>C1BNT9</accession>
<dbReference type="Gene3D" id="3.30.930.10">
    <property type="entry name" value="Bira Bifunctional Protein, Domain 2"/>
    <property type="match status" value="1"/>
</dbReference>
<dbReference type="UniPathway" id="UPA00537">
    <property type="reaction ID" value="UER00595"/>
</dbReference>
<dbReference type="FunFam" id="3.30.930.10:FF:000045">
    <property type="entry name" value="lipoyltransferase 1, mitochondrial"/>
    <property type="match status" value="1"/>
</dbReference>
<dbReference type="PANTHER" id="PTHR12561">
    <property type="entry name" value="LIPOATE-PROTEIN LIGASE"/>
    <property type="match status" value="1"/>
</dbReference>
<name>C1BNT9_CALRO</name>
<gene>
    <name evidence="4" type="primary">LIPB</name>
</gene>
<dbReference type="CDD" id="cd16443">
    <property type="entry name" value="LplA"/>
    <property type="match status" value="1"/>
</dbReference>
<evidence type="ECO:0000259" key="3">
    <source>
        <dbReference type="PROSITE" id="PS51733"/>
    </source>
</evidence>
<organism evidence="4">
    <name type="scientific">Caligus rogercresseyi</name>
    <name type="common">Sea louse</name>
    <dbReference type="NCBI Taxonomy" id="217165"/>
    <lineage>
        <taxon>Eukaryota</taxon>
        <taxon>Metazoa</taxon>
        <taxon>Ecdysozoa</taxon>
        <taxon>Arthropoda</taxon>
        <taxon>Crustacea</taxon>
        <taxon>Multicrustacea</taxon>
        <taxon>Hexanauplia</taxon>
        <taxon>Copepoda</taxon>
        <taxon>Siphonostomatoida</taxon>
        <taxon>Caligidae</taxon>
        <taxon>Caligus</taxon>
    </lineage>
</organism>
<dbReference type="GO" id="GO:0017118">
    <property type="term" value="F:lipoyltransferase activity"/>
    <property type="evidence" value="ECO:0007669"/>
    <property type="project" value="TreeGrafter"/>
</dbReference>
<dbReference type="AlphaFoldDB" id="C1BNT9"/>